<feature type="non-terminal residue" evidence="1">
    <location>
        <position position="1"/>
    </location>
</feature>
<proteinExistence type="predicted"/>
<dbReference type="EMBL" id="UINC01175645">
    <property type="protein sequence ID" value="SVD82367.1"/>
    <property type="molecule type" value="Genomic_DNA"/>
</dbReference>
<protein>
    <submittedName>
        <fullName evidence="1">Uncharacterized protein</fullName>
    </submittedName>
</protein>
<accession>A0A382YGC9</accession>
<organism evidence="1">
    <name type="scientific">marine metagenome</name>
    <dbReference type="NCBI Taxonomy" id="408172"/>
    <lineage>
        <taxon>unclassified sequences</taxon>
        <taxon>metagenomes</taxon>
        <taxon>ecological metagenomes</taxon>
    </lineage>
</organism>
<feature type="non-terminal residue" evidence="1">
    <location>
        <position position="61"/>
    </location>
</feature>
<name>A0A382YGC9_9ZZZZ</name>
<dbReference type="AlphaFoldDB" id="A0A382YGC9"/>
<reference evidence="1" key="1">
    <citation type="submission" date="2018-05" db="EMBL/GenBank/DDBJ databases">
        <authorList>
            <person name="Lanie J.A."/>
            <person name="Ng W.-L."/>
            <person name="Kazmierczak K.M."/>
            <person name="Andrzejewski T.M."/>
            <person name="Davidsen T.M."/>
            <person name="Wayne K.J."/>
            <person name="Tettelin H."/>
            <person name="Glass J.I."/>
            <person name="Rusch D."/>
            <person name="Podicherti R."/>
            <person name="Tsui H.-C.T."/>
            <person name="Winkler M.E."/>
        </authorList>
    </citation>
    <scope>NUCLEOTIDE SEQUENCE</scope>
</reference>
<sequence length="61" mass="6530">VRVEPGEEIQIRSLNAISGDVAFLGLPNQRSIYITVEQMGTGKIKGFKVSMGTGMDDLCSA</sequence>
<gene>
    <name evidence="1" type="ORF">METZ01_LOCUS435221</name>
</gene>
<evidence type="ECO:0000313" key="1">
    <source>
        <dbReference type="EMBL" id="SVD82367.1"/>
    </source>
</evidence>